<dbReference type="SUPFAM" id="SSF49899">
    <property type="entry name" value="Concanavalin A-like lectins/glucanases"/>
    <property type="match status" value="1"/>
</dbReference>
<proteinExistence type="predicted"/>
<dbReference type="Proteomes" id="UP001365128">
    <property type="component" value="Unassembled WGS sequence"/>
</dbReference>
<evidence type="ECO:0000313" key="3">
    <source>
        <dbReference type="Proteomes" id="UP001365128"/>
    </source>
</evidence>
<dbReference type="EMBL" id="JBBPDW010000003">
    <property type="protein sequence ID" value="KAK7554730.1"/>
    <property type="molecule type" value="Genomic_DNA"/>
</dbReference>
<dbReference type="InterPro" id="IPR044736">
    <property type="entry name" value="Gid1/RanBPM/SPLA_SPRY"/>
</dbReference>
<dbReference type="Pfam" id="PF00622">
    <property type="entry name" value="SPRY"/>
    <property type="match status" value="1"/>
</dbReference>
<comment type="caution">
    <text evidence="2">The sequence shown here is derived from an EMBL/GenBank/DDBJ whole genome shotgun (WGS) entry which is preliminary data.</text>
</comment>
<evidence type="ECO:0000313" key="2">
    <source>
        <dbReference type="EMBL" id="KAK7554730.1"/>
    </source>
</evidence>
<evidence type="ECO:0000259" key="1">
    <source>
        <dbReference type="PROSITE" id="PS50188"/>
    </source>
</evidence>
<gene>
    <name evidence="2" type="ORF">IWX46DRAFT_227651</name>
</gene>
<accession>A0ABR1MNX4</accession>
<name>A0ABR1MNX4_9PEZI</name>
<organism evidence="2 3">
    <name type="scientific">Phyllosticta citricarpa</name>
    <dbReference type="NCBI Taxonomy" id="55181"/>
    <lineage>
        <taxon>Eukaryota</taxon>
        <taxon>Fungi</taxon>
        <taxon>Dikarya</taxon>
        <taxon>Ascomycota</taxon>
        <taxon>Pezizomycotina</taxon>
        <taxon>Dothideomycetes</taxon>
        <taxon>Dothideomycetes incertae sedis</taxon>
        <taxon>Botryosphaeriales</taxon>
        <taxon>Phyllostictaceae</taxon>
        <taxon>Phyllosticta</taxon>
    </lineage>
</organism>
<dbReference type="CDD" id="cd12885">
    <property type="entry name" value="SPRY_RanBP_like"/>
    <property type="match status" value="1"/>
</dbReference>
<protein>
    <recommendedName>
        <fullName evidence="1">B30.2/SPRY domain-containing protein</fullName>
    </recommendedName>
</protein>
<dbReference type="InterPro" id="IPR001870">
    <property type="entry name" value="B30.2/SPRY"/>
</dbReference>
<dbReference type="InterPro" id="IPR013320">
    <property type="entry name" value="ConA-like_dom_sf"/>
</dbReference>
<dbReference type="InterPro" id="IPR043136">
    <property type="entry name" value="B30.2/SPRY_sf"/>
</dbReference>
<sequence length="114" mass="13055">MPGWLTCRFPSWGYHSDDGKTFQFFNARKQTSQVLPMYFRGDTVGAGVDLAAQRIFFTKNGELFDVDFEKKHIKGRLFPVVGMYPDGIKITANFGKTPFMWRGAEEFQCGKGRK</sequence>
<dbReference type="InterPro" id="IPR003877">
    <property type="entry name" value="SPRY_dom"/>
</dbReference>
<feature type="domain" description="B30.2/SPRY" evidence="1">
    <location>
        <begin position="1"/>
        <end position="99"/>
    </location>
</feature>
<dbReference type="Gene3D" id="2.60.120.920">
    <property type="match status" value="1"/>
</dbReference>
<keyword evidence="3" id="KW-1185">Reference proteome</keyword>
<dbReference type="PROSITE" id="PS50188">
    <property type="entry name" value="B302_SPRY"/>
    <property type="match status" value="1"/>
</dbReference>
<reference evidence="2 3" key="1">
    <citation type="submission" date="2024-04" db="EMBL/GenBank/DDBJ databases">
        <title>Phyllosticta paracitricarpa is synonymous to the EU quarantine fungus P. citricarpa based on phylogenomic analyses.</title>
        <authorList>
            <consortium name="Lawrence Berkeley National Laboratory"/>
            <person name="Van Ingen-Buijs V.A."/>
            <person name="Van Westerhoven A.C."/>
            <person name="Haridas S."/>
            <person name="Skiadas P."/>
            <person name="Martin F."/>
            <person name="Groenewald J.Z."/>
            <person name="Crous P.W."/>
            <person name="Seidl M.F."/>
        </authorList>
    </citation>
    <scope>NUCLEOTIDE SEQUENCE [LARGE SCALE GENOMIC DNA]</scope>
    <source>
        <strain evidence="2 3">CBS 122670</strain>
    </source>
</reference>